<accession>A0A375HCW0</accession>
<feature type="region of interest" description="Disordered" evidence="1">
    <location>
        <begin position="118"/>
        <end position="145"/>
    </location>
</feature>
<proteinExistence type="predicted"/>
<name>A0A375HCW0_9BURK</name>
<dbReference type="EMBL" id="LT984806">
    <property type="protein sequence ID" value="SPD48223.1"/>
    <property type="molecule type" value="Genomic_DNA"/>
</dbReference>
<evidence type="ECO:0000313" key="2">
    <source>
        <dbReference type="EMBL" id="SOZ36263.1"/>
    </source>
</evidence>
<keyword evidence="5" id="KW-1185">Reference proteome</keyword>
<evidence type="ECO:0000313" key="3">
    <source>
        <dbReference type="EMBL" id="SPD48223.1"/>
    </source>
</evidence>
<dbReference type="Proteomes" id="UP000256710">
    <property type="component" value="Unassembled WGS sequence"/>
</dbReference>
<protein>
    <submittedName>
        <fullName evidence="3">Uncharacterized protein</fullName>
    </submittedName>
</protein>
<dbReference type="AlphaFoldDB" id="A0A375HCW0"/>
<evidence type="ECO:0000313" key="5">
    <source>
        <dbReference type="Proteomes" id="UP000256710"/>
    </source>
</evidence>
<dbReference type="Proteomes" id="UP000255168">
    <property type="component" value="Chromosome I"/>
</dbReference>
<feature type="compositionally biased region" description="Basic and acidic residues" evidence="1">
    <location>
        <begin position="119"/>
        <end position="135"/>
    </location>
</feature>
<gene>
    <name evidence="2" type="ORF">CBM2605_A260102</name>
    <name evidence="3" type="ORF">CBM2607_20213</name>
</gene>
<sequence>MCCGPWPRTCSRTWTWWWSTACPAARWIRRHRVSAPRHAWGWMQRAGPISTASARASMPPRWRARLHCWHGWSVRHPTCREARLRDNPLKTVDSSFHPIDKSTANVVPSLRRCHAGLTRQDRRGLRTRGWQDHPARGSAGTLATR</sequence>
<reference evidence="4 5" key="1">
    <citation type="submission" date="2018-01" db="EMBL/GenBank/DDBJ databases">
        <authorList>
            <person name="Clerissi C."/>
        </authorList>
    </citation>
    <scope>NUCLEOTIDE SEQUENCE [LARGE SCALE GENOMIC DNA]</scope>
    <source>
        <strain evidence="2">Cupriavidus taiwanensis STM 6082</strain>
        <strain evidence="3">Cupriavidus taiwanensis STM 6160</strain>
    </source>
</reference>
<dbReference type="EMBL" id="OFTC01000019">
    <property type="protein sequence ID" value="SOZ36263.1"/>
    <property type="molecule type" value="Genomic_DNA"/>
</dbReference>
<evidence type="ECO:0000256" key="1">
    <source>
        <dbReference type="SAM" id="MobiDB-lite"/>
    </source>
</evidence>
<organism evidence="3 4">
    <name type="scientific">Cupriavidus neocaledonicus</name>
    <dbReference type="NCBI Taxonomy" id="1040979"/>
    <lineage>
        <taxon>Bacteria</taxon>
        <taxon>Pseudomonadati</taxon>
        <taxon>Pseudomonadota</taxon>
        <taxon>Betaproteobacteria</taxon>
        <taxon>Burkholderiales</taxon>
        <taxon>Burkholderiaceae</taxon>
        <taxon>Cupriavidus</taxon>
    </lineage>
</organism>
<evidence type="ECO:0000313" key="4">
    <source>
        <dbReference type="Proteomes" id="UP000255168"/>
    </source>
</evidence>